<accession>A0L758</accession>
<reference evidence="8" key="1">
    <citation type="journal article" date="2009" name="Appl. Environ. Microbiol.">
        <title>Complete genome sequence of the chemolithoautotrophic marine magnetotactic coccus strain MC-1.</title>
        <authorList>
            <person name="Schubbe S."/>
            <person name="Williams T.J."/>
            <person name="Xie G."/>
            <person name="Kiss H.E."/>
            <person name="Brettin T.S."/>
            <person name="Martinez D."/>
            <person name="Ross C.A."/>
            <person name="Schuler D."/>
            <person name="Cox B.L."/>
            <person name="Nealson K.H."/>
            <person name="Bazylinski D.A."/>
        </authorList>
    </citation>
    <scope>NUCLEOTIDE SEQUENCE [LARGE SCALE GENOMIC DNA]</scope>
    <source>
        <strain evidence="8">ATCC BAA-1437 / JCM 17883 / MC-1</strain>
    </source>
</reference>
<dbReference type="RefSeq" id="WP_011712956.1">
    <property type="nucleotide sequence ID" value="NC_008576.1"/>
</dbReference>
<dbReference type="InterPro" id="IPR002078">
    <property type="entry name" value="Sigma_54_int"/>
</dbReference>
<evidence type="ECO:0000256" key="1">
    <source>
        <dbReference type="ARBA" id="ARBA00022741"/>
    </source>
</evidence>
<dbReference type="AlphaFoldDB" id="A0L758"/>
<gene>
    <name evidence="7" type="ordered locus">Mmc1_1290</name>
</gene>
<dbReference type="Gene3D" id="3.40.50.300">
    <property type="entry name" value="P-loop containing nucleotide triphosphate hydrolases"/>
    <property type="match status" value="1"/>
</dbReference>
<sequence>MSSKQHQIIGSSAALKETLAKAKKVAKTVLPVLITGESGTGKELFAQFIHDQSRRAQKPFVAVNCAAIPAELLEAELFGYKKGAFSGAVSDKDGLFVQAHGGTLLLDEIGDMPLQLQAKILRVLQEGEVRPVGAKAVQKVDVRIISATHRDLTEMAVEKKFREDLVFRLKGYAINLPSLRDRGHDIVKLARAFLKSRDDFTSTGLSRDAQTLLMHYHWPGNIRELQNVILAAAVDATRNIGAEHLVEHLPDAIDVEDPSMSVRERITSALQESGSLALVELQSRLKTPKATIHRHLSGMVAEGDVTRSMVSGQPIFALAESQCGGAELQLTQRQEQAVALTRAHGRITRQELAEALGISIRTSSREISALVAVGALTPDGQVGRMAGYHVGNQTNLPHSMAHQHTNHGR</sequence>
<dbReference type="OrthoDB" id="9762726at2"/>
<dbReference type="EMBL" id="CP000471">
    <property type="protein sequence ID" value="ABK43801.1"/>
    <property type="molecule type" value="Genomic_DNA"/>
</dbReference>
<evidence type="ECO:0000256" key="4">
    <source>
        <dbReference type="ARBA" id="ARBA00023125"/>
    </source>
</evidence>
<dbReference type="PANTHER" id="PTHR32071">
    <property type="entry name" value="TRANSCRIPTIONAL REGULATORY PROTEIN"/>
    <property type="match status" value="1"/>
</dbReference>
<keyword evidence="8" id="KW-1185">Reference proteome</keyword>
<keyword evidence="3" id="KW-0805">Transcription regulation</keyword>
<keyword evidence="4" id="KW-0238">DNA-binding</keyword>
<dbReference type="PROSITE" id="PS50045">
    <property type="entry name" value="SIGMA54_INTERACT_4"/>
    <property type="match status" value="1"/>
</dbReference>
<dbReference type="InterPro" id="IPR018335">
    <property type="entry name" value="Tscrpt_reg_HTH_Crp-type_CS"/>
</dbReference>
<protein>
    <submittedName>
        <fullName evidence="7">Sigma-54 factor, interaction domain-containing protein</fullName>
    </submittedName>
</protein>
<dbReference type="CDD" id="cd00009">
    <property type="entry name" value="AAA"/>
    <property type="match status" value="1"/>
</dbReference>
<evidence type="ECO:0000256" key="2">
    <source>
        <dbReference type="ARBA" id="ARBA00022840"/>
    </source>
</evidence>
<dbReference type="PANTHER" id="PTHR32071:SF121">
    <property type="entry name" value="SIGMA L-DEPENDENT TRANSCRIPTIONAL REGULATOR YQIR-RELATED"/>
    <property type="match status" value="1"/>
</dbReference>
<dbReference type="GO" id="GO:0003677">
    <property type="term" value="F:DNA binding"/>
    <property type="evidence" value="ECO:0007669"/>
    <property type="project" value="UniProtKB-KW"/>
</dbReference>
<evidence type="ECO:0000313" key="8">
    <source>
        <dbReference type="Proteomes" id="UP000002586"/>
    </source>
</evidence>
<dbReference type="Pfam" id="PF00158">
    <property type="entry name" value="Sigma54_activat"/>
    <property type="match status" value="1"/>
</dbReference>
<dbReference type="Pfam" id="PF25601">
    <property type="entry name" value="AAA_lid_14"/>
    <property type="match status" value="1"/>
</dbReference>
<dbReference type="eggNOG" id="COG3829">
    <property type="taxonomic scope" value="Bacteria"/>
</dbReference>
<evidence type="ECO:0000256" key="3">
    <source>
        <dbReference type="ARBA" id="ARBA00023015"/>
    </source>
</evidence>
<evidence type="ECO:0000313" key="7">
    <source>
        <dbReference type="EMBL" id="ABK43801.1"/>
    </source>
</evidence>
<evidence type="ECO:0000256" key="5">
    <source>
        <dbReference type="ARBA" id="ARBA00023163"/>
    </source>
</evidence>
<dbReference type="GO" id="GO:0005524">
    <property type="term" value="F:ATP binding"/>
    <property type="evidence" value="ECO:0007669"/>
    <property type="project" value="UniProtKB-KW"/>
</dbReference>
<keyword evidence="5" id="KW-0804">Transcription</keyword>
<dbReference type="GO" id="GO:0000160">
    <property type="term" value="P:phosphorelay signal transduction system"/>
    <property type="evidence" value="ECO:0007669"/>
    <property type="project" value="UniProtKB-KW"/>
</dbReference>
<dbReference type="Gene3D" id="1.10.8.60">
    <property type="match status" value="1"/>
</dbReference>
<dbReference type="HOGENOM" id="CLU_000445_119_0_5"/>
<dbReference type="InterPro" id="IPR058031">
    <property type="entry name" value="AAA_lid_NorR"/>
</dbReference>
<dbReference type="InterPro" id="IPR036390">
    <property type="entry name" value="WH_DNA-bd_sf"/>
</dbReference>
<dbReference type="PROSITE" id="PS00675">
    <property type="entry name" value="SIGMA54_INTERACT_1"/>
    <property type="match status" value="1"/>
</dbReference>
<dbReference type="InterPro" id="IPR025662">
    <property type="entry name" value="Sigma_54_int_dom_ATP-bd_1"/>
</dbReference>
<dbReference type="InterPro" id="IPR025944">
    <property type="entry name" value="Sigma_54_int_dom_CS"/>
</dbReference>
<dbReference type="PROSITE" id="PS00676">
    <property type="entry name" value="SIGMA54_INTERACT_2"/>
    <property type="match status" value="1"/>
</dbReference>
<dbReference type="FunFam" id="3.40.50.300:FF:000006">
    <property type="entry name" value="DNA-binding transcriptional regulator NtrC"/>
    <property type="match status" value="1"/>
</dbReference>
<organism evidence="7 8">
    <name type="scientific">Magnetococcus marinus (strain ATCC BAA-1437 / JCM 17883 / MC-1)</name>
    <dbReference type="NCBI Taxonomy" id="156889"/>
    <lineage>
        <taxon>Bacteria</taxon>
        <taxon>Pseudomonadati</taxon>
        <taxon>Pseudomonadota</taxon>
        <taxon>Magnetococcia</taxon>
        <taxon>Magnetococcales</taxon>
        <taxon>Magnetococcaceae</taxon>
        <taxon>Magnetococcus</taxon>
    </lineage>
</organism>
<dbReference type="SUPFAM" id="SSF46785">
    <property type="entry name" value="Winged helix' DNA-binding domain"/>
    <property type="match status" value="2"/>
</dbReference>
<keyword evidence="2" id="KW-0067">ATP-binding</keyword>
<keyword evidence="1" id="KW-0547">Nucleotide-binding</keyword>
<dbReference type="SUPFAM" id="SSF52540">
    <property type="entry name" value="P-loop containing nucleoside triphosphate hydrolases"/>
    <property type="match status" value="1"/>
</dbReference>
<dbReference type="InterPro" id="IPR003593">
    <property type="entry name" value="AAA+_ATPase"/>
</dbReference>
<dbReference type="SMART" id="SM00382">
    <property type="entry name" value="AAA"/>
    <property type="match status" value="1"/>
</dbReference>
<dbReference type="GO" id="GO:0003700">
    <property type="term" value="F:DNA-binding transcription factor activity"/>
    <property type="evidence" value="ECO:0007669"/>
    <property type="project" value="InterPro"/>
</dbReference>
<reference evidence="7 8" key="2">
    <citation type="journal article" date="2012" name="Int. J. Syst. Evol. Microbiol.">
        <title>Magnetococcus marinus gen. nov., sp. nov., a marine, magnetotactic bacterium that represents a novel lineage (Magnetococcaceae fam. nov.; Magnetococcales ord. nov.) at the base of the Alphaproteobacteria.</title>
        <authorList>
            <person name="Bazylinski D.A."/>
            <person name="Williams T.J."/>
            <person name="Lefevre C.T."/>
            <person name="Berg R.J."/>
            <person name="Zhang C.L."/>
            <person name="Bowser S.S."/>
            <person name="Dean A.J."/>
            <person name="Beveridge T.J."/>
        </authorList>
    </citation>
    <scope>NUCLEOTIDE SEQUENCE [LARGE SCALE GENOMIC DNA]</scope>
    <source>
        <strain evidence="8">ATCC BAA-1437 / JCM 17883 / MC-1</strain>
    </source>
</reference>
<dbReference type="STRING" id="156889.Mmc1_1290"/>
<dbReference type="InterPro" id="IPR025943">
    <property type="entry name" value="Sigma_54_int_dom_ATP-bd_2"/>
</dbReference>
<proteinExistence type="predicted"/>
<dbReference type="InterPro" id="IPR027417">
    <property type="entry name" value="P-loop_NTPase"/>
</dbReference>
<dbReference type="Gene3D" id="1.10.10.10">
    <property type="entry name" value="Winged helix-like DNA-binding domain superfamily/Winged helix DNA-binding domain"/>
    <property type="match status" value="1"/>
</dbReference>
<dbReference type="PROSITE" id="PS00688">
    <property type="entry name" value="SIGMA54_INTERACT_3"/>
    <property type="match status" value="1"/>
</dbReference>
<dbReference type="KEGG" id="mgm:Mmc1_1290"/>
<feature type="domain" description="Sigma-54 factor interaction" evidence="6">
    <location>
        <begin position="8"/>
        <end position="234"/>
    </location>
</feature>
<name>A0L758_MAGMM</name>
<evidence type="ECO:0000259" key="6">
    <source>
        <dbReference type="PROSITE" id="PS50045"/>
    </source>
</evidence>
<dbReference type="Proteomes" id="UP000002586">
    <property type="component" value="Chromosome"/>
</dbReference>
<dbReference type="PROSITE" id="PS00042">
    <property type="entry name" value="HTH_CRP_1"/>
    <property type="match status" value="1"/>
</dbReference>
<dbReference type="InterPro" id="IPR036388">
    <property type="entry name" value="WH-like_DNA-bd_sf"/>
</dbReference>